<dbReference type="Gene3D" id="3.30.1370.30">
    <property type="match status" value="1"/>
</dbReference>
<evidence type="ECO:0000256" key="5">
    <source>
        <dbReference type="HAMAP-Rule" id="MF_01302"/>
    </source>
</evidence>
<dbReference type="PANTHER" id="PTHR11758">
    <property type="entry name" value="40S RIBOSOMAL PROTEIN S15A"/>
    <property type="match status" value="1"/>
</dbReference>
<protein>
    <recommendedName>
        <fullName evidence="4 5">Small ribosomal subunit protein uS8</fullName>
    </recommendedName>
</protein>
<evidence type="ECO:0000256" key="1">
    <source>
        <dbReference type="ARBA" id="ARBA00006471"/>
    </source>
</evidence>
<gene>
    <name evidence="5" type="primary">rpsH</name>
    <name evidence="7" type="ORF">A2831_03175</name>
</gene>
<dbReference type="PROSITE" id="PS00053">
    <property type="entry name" value="RIBOSOMAL_S8"/>
    <property type="match status" value="1"/>
</dbReference>
<reference evidence="7 8" key="1">
    <citation type="journal article" date="2016" name="Nat. Commun.">
        <title>Thousands of microbial genomes shed light on interconnected biogeochemical processes in an aquifer system.</title>
        <authorList>
            <person name="Anantharaman K."/>
            <person name="Brown C.T."/>
            <person name="Hug L.A."/>
            <person name="Sharon I."/>
            <person name="Castelle C.J."/>
            <person name="Probst A.J."/>
            <person name="Thomas B.C."/>
            <person name="Singh A."/>
            <person name="Wilkins M.J."/>
            <person name="Karaoz U."/>
            <person name="Brodie E.L."/>
            <person name="Williams K.H."/>
            <person name="Hubbard S.S."/>
            <person name="Banfield J.F."/>
        </authorList>
    </citation>
    <scope>NUCLEOTIDE SEQUENCE [LARGE SCALE GENOMIC DNA]</scope>
</reference>
<keyword evidence="2 5" id="KW-0689">Ribosomal protein</keyword>
<dbReference type="GO" id="GO:0019843">
    <property type="term" value="F:rRNA binding"/>
    <property type="evidence" value="ECO:0007669"/>
    <property type="project" value="UniProtKB-UniRule"/>
</dbReference>
<dbReference type="Pfam" id="PF00410">
    <property type="entry name" value="Ribosomal_S8"/>
    <property type="match status" value="1"/>
</dbReference>
<evidence type="ECO:0000313" key="8">
    <source>
        <dbReference type="Proteomes" id="UP000177507"/>
    </source>
</evidence>
<dbReference type="EMBL" id="MGJI01000029">
    <property type="protein sequence ID" value="OGN03889.1"/>
    <property type="molecule type" value="Genomic_DNA"/>
</dbReference>
<evidence type="ECO:0000256" key="3">
    <source>
        <dbReference type="ARBA" id="ARBA00023274"/>
    </source>
</evidence>
<dbReference type="HAMAP" id="MF_01302_B">
    <property type="entry name" value="Ribosomal_uS8_B"/>
    <property type="match status" value="1"/>
</dbReference>
<dbReference type="InterPro" id="IPR047863">
    <property type="entry name" value="Ribosomal_uS8_CS"/>
</dbReference>
<dbReference type="GO" id="GO:0005840">
    <property type="term" value="C:ribosome"/>
    <property type="evidence" value="ECO:0007669"/>
    <property type="project" value="UniProtKB-KW"/>
</dbReference>
<comment type="subunit">
    <text evidence="5">Part of the 30S ribosomal subunit. Contacts proteins S5 and S12.</text>
</comment>
<dbReference type="AlphaFoldDB" id="A0A1F8EV03"/>
<evidence type="ECO:0000256" key="4">
    <source>
        <dbReference type="ARBA" id="ARBA00035258"/>
    </source>
</evidence>
<dbReference type="Gene3D" id="3.30.1490.10">
    <property type="match status" value="1"/>
</dbReference>
<comment type="function">
    <text evidence="5">One of the primary rRNA binding proteins, it binds directly to 16S rRNA central domain where it helps coordinate assembly of the platform of the 30S subunit.</text>
</comment>
<dbReference type="SUPFAM" id="SSF56047">
    <property type="entry name" value="Ribosomal protein S8"/>
    <property type="match status" value="1"/>
</dbReference>
<evidence type="ECO:0000256" key="2">
    <source>
        <dbReference type="ARBA" id="ARBA00022980"/>
    </source>
</evidence>
<dbReference type="GO" id="GO:0003735">
    <property type="term" value="F:structural constituent of ribosome"/>
    <property type="evidence" value="ECO:0007669"/>
    <property type="project" value="InterPro"/>
</dbReference>
<dbReference type="NCBIfam" id="NF001109">
    <property type="entry name" value="PRK00136.1"/>
    <property type="match status" value="1"/>
</dbReference>
<evidence type="ECO:0000313" key="7">
    <source>
        <dbReference type="EMBL" id="OGN03889.1"/>
    </source>
</evidence>
<dbReference type="GO" id="GO:0006412">
    <property type="term" value="P:translation"/>
    <property type="evidence" value="ECO:0007669"/>
    <property type="project" value="UniProtKB-UniRule"/>
</dbReference>
<comment type="caution">
    <text evidence="7">The sequence shown here is derived from an EMBL/GenBank/DDBJ whole genome shotgun (WGS) entry which is preliminary data.</text>
</comment>
<sequence length="132" mass="14463">MSPIADMLTQLRNAQARGHAEAVLSFSKMKLDVAQILRDKNFIGGVEKRKKKIKKSEFDVLALTLKYENGAGVISGVKMISKPSRRMYSGKQKLRQVQSGYGISVISTSKGIMTGDDAKKAGVGGEVIFEIW</sequence>
<dbReference type="STRING" id="1802668.A2831_03175"/>
<keyword evidence="5" id="KW-0699">rRNA-binding</keyword>
<comment type="similarity">
    <text evidence="1 5 6">Belongs to the universal ribosomal protein uS8 family.</text>
</comment>
<dbReference type="GO" id="GO:0005737">
    <property type="term" value="C:cytoplasm"/>
    <property type="evidence" value="ECO:0007669"/>
    <property type="project" value="UniProtKB-ARBA"/>
</dbReference>
<keyword evidence="3 5" id="KW-0687">Ribonucleoprotein</keyword>
<dbReference type="InterPro" id="IPR035987">
    <property type="entry name" value="Ribosomal_uS8_sf"/>
</dbReference>
<dbReference type="Proteomes" id="UP000177507">
    <property type="component" value="Unassembled WGS sequence"/>
</dbReference>
<organism evidence="7 8">
    <name type="scientific">Candidatus Yanofskybacteria bacterium RIFCSPHIGHO2_01_FULL_44_17</name>
    <dbReference type="NCBI Taxonomy" id="1802668"/>
    <lineage>
        <taxon>Bacteria</taxon>
        <taxon>Candidatus Yanofskyibacteriota</taxon>
    </lineage>
</organism>
<name>A0A1F8EV03_9BACT</name>
<dbReference type="FunFam" id="3.30.1490.10:FF:000001">
    <property type="entry name" value="30S ribosomal protein S8"/>
    <property type="match status" value="1"/>
</dbReference>
<accession>A0A1F8EV03</accession>
<dbReference type="InterPro" id="IPR000630">
    <property type="entry name" value="Ribosomal_uS8"/>
</dbReference>
<proteinExistence type="inferred from homology"/>
<dbReference type="GO" id="GO:1990904">
    <property type="term" value="C:ribonucleoprotein complex"/>
    <property type="evidence" value="ECO:0007669"/>
    <property type="project" value="UniProtKB-KW"/>
</dbReference>
<evidence type="ECO:0000256" key="6">
    <source>
        <dbReference type="RuleBase" id="RU003660"/>
    </source>
</evidence>
<keyword evidence="5" id="KW-0694">RNA-binding</keyword>